<accession>F8MPZ7</accession>
<evidence type="ECO:0000256" key="1">
    <source>
        <dbReference type="SAM" id="MobiDB-lite"/>
    </source>
</evidence>
<dbReference type="GeneID" id="20821800"/>
<sequence>MCIHTISRILCPRCCLSVTLTFTSESKCPSAAALDDGRYDTSVPKEHCLKWTNREIRIFGQEPCHNCKDQQEEVSASVGGGERSEGGEGSKAGKGDDGIKAGEGVKGG</sequence>
<gene>
    <name evidence="2" type="ORF">NEUTE1DRAFT_101707</name>
</gene>
<dbReference type="Proteomes" id="UP000008065">
    <property type="component" value="Unassembled WGS sequence"/>
</dbReference>
<proteinExistence type="predicted"/>
<feature type="region of interest" description="Disordered" evidence="1">
    <location>
        <begin position="75"/>
        <end position="108"/>
    </location>
</feature>
<dbReference type="VEuPathDB" id="FungiDB:NEUTE1DRAFT_101707"/>
<dbReference type="EMBL" id="GL891305">
    <property type="protein sequence ID" value="EGO56427.1"/>
    <property type="molecule type" value="Genomic_DNA"/>
</dbReference>
<protein>
    <submittedName>
        <fullName evidence="2">Uncharacterized protein</fullName>
    </submittedName>
</protein>
<keyword evidence="3" id="KW-1185">Reference proteome</keyword>
<dbReference type="HOGENOM" id="CLU_2197659_0_0_1"/>
<dbReference type="RefSeq" id="XP_009852025.1">
    <property type="nucleotide sequence ID" value="XM_009853723.1"/>
</dbReference>
<dbReference type="KEGG" id="nte:NEUTE1DRAFT101707"/>
<organism evidence="2 3">
    <name type="scientific">Neurospora tetrasperma (strain FGSC 2508 / ATCC MYA-4615 / P0657)</name>
    <dbReference type="NCBI Taxonomy" id="510951"/>
    <lineage>
        <taxon>Eukaryota</taxon>
        <taxon>Fungi</taxon>
        <taxon>Dikarya</taxon>
        <taxon>Ascomycota</taxon>
        <taxon>Pezizomycotina</taxon>
        <taxon>Sordariomycetes</taxon>
        <taxon>Sordariomycetidae</taxon>
        <taxon>Sordariales</taxon>
        <taxon>Sordariaceae</taxon>
        <taxon>Neurospora</taxon>
    </lineage>
</organism>
<dbReference type="AlphaFoldDB" id="F8MPZ7"/>
<name>F8MPZ7_NEUT8</name>
<evidence type="ECO:0000313" key="2">
    <source>
        <dbReference type="EMBL" id="EGO56427.1"/>
    </source>
</evidence>
<evidence type="ECO:0000313" key="3">
    <source>
        <dbReference type="Proteomes" id="UP000008065"/>
    </source>
</evidence>
<reference evidence="3" key="1">
    <citation type="journal article" date="2011" name="Genetics">
        <title>Massive changes in genome architecture accompany the transition to self-fertility in the filamentous fungus Neurospora tetrasperma.</title>
        <authorList>
            <person name="Ellison C.E."/>
            <person name="Stajich J.E."/>
            <person name="Jacobson D.J."/>
            <person name="Natvig D.O."/>
            <person name="Lapidus A."/>
            <person name="Foster B."/>
            <person name="Aerts A."/>
            <person name="Riley R."/>
            <person name="Lindquist E.A."/>
            <person name="Grigoriev I.V."/>
            <person name="Taylor J.W."/>
        </authorList>
    </citation>
    <scope>NUCLEOTIDE SEQUENCE [LARGE SCALE GENOMIC DNA]</scope>
    <source>
        <strain evidence="3">FGSC 2508 / P0657</strain>
    </source>
</reference>
<feature type="compositionally biased region" description="Basic and acidic residues" evidence="1">
    <location>
        <begin position="82"/>
        <end position="100"/>
    </location>
</feature>